<dbReference type="Proteomes" id="UP000035352">
    <property type="component" value="Chromosome"/>
</dbReference>
<accession>A0A0G3BII5</accession>
<dbReference type="EMBL" id="CP011371">
    <property type="protein sequence ID" value="AKJ27196.1"/>
    <property type="molecule type" value="Genomic_DNA"/>
</dbReference>
<dbReference type="InterPro" id="IPR050902">
    <property type="entry name" value="ABC_Transporter_SBP"/>
</dbReference>
<evidence type="ECO:0000259" key="1">
    <source>
        <dbReference type="PROSITE" id="PS50983"/>
    </source>
</evidence>
<dbReference type="STRING" id="413882.AAW51_0505"/>
<dbReference type="InterPro" id="IPR002491">
    <property type="entry name" value="ABC_transptr_periplasmic_BD"/>
</dbReference>
<organism evidence="2 3">
    <name type="scientific">Caldimonas brevitalea</name>
    <dbReference type="NCBI Taxonomy" id="413882"/>
    <lineage>
        <taxon>Bacteria</taxon>
        <taxon>Pseudomonadati</taxon>
        <taxon>Pseudomonadota</taxon>
        <taxon>Betaproteobacteria</taxon>
        <taxon>Burkholderiales</taxon>
        <taxon>Sphaerotilaceae</taxon>
        <taxon>Caldimonas</taxon>
    </lineage>
</organism>
<proteinExistence type="predicted"/>
<keyword evidence="3" id="KW-1185">Reference proteome</keyword>
<dbReference type="Pfam" id="PF01497">
    <property type="entry name" value="Peripla_BP_2"/>
    <property type="match status" value="1"/>
</dbReference>
<evidence type="ECO:0000313" key="3">
    <source>
        <dbReference type="Proteomes" id="UP000035352"/>
    </source>
</evidence>
<evidence type="ECO:0000313" key="2">
    <source>
        <dbReference type="EMBL" id="AKJ27196.1"/>
    </source>
</evidence>
<dbReference type="AlphaFoldDB" id="A0A0G3BII5"/>
<reference evidence="2 3" key="1">
    <citation type="submission" date="2015-05" db="EMBL/GenBank/DDBJ databases">
        <authorList>
            <person name="Tang B."/>
            <person name="Yu Y."/>
        </authorList>
    </citation>
    <scope>NUCLEOTIDE SEQUENCE [LARGE SCALE GENOMIC DNA]</scope>
    <source>
        <strain evidence="2 3">DSM 7029</strain>
    </source>
</reference>
<dbReference type="PROSITE" id="PS50983">
    <property type="entry name" value="FE_B12_PBP"/>
    <property type="match status" value="1"/>
</dbReference>
<sequence length="272" mass="27813">MLAVLLAGGVGAATAAPGARVVSLGGGVTEIVHALGAGSLLVGTDRSSVYPESARQLPQVGYYRSFSVEGVASLRPDLVLASDQAGPRESLQQLQRLGMRVVVLPSAPTLDALAQRVMGVAVALQREAAGRALAEDLRQQVARLRATPPPRAALRVLLLSSHTGRLQAAGSGTAADAMLRLAGAENVFAAQHSYKPVAPEAVAALRPEAIVTTASSVAAAGGLEGFASQPGVALTPAARARRIVVMDELLLLGFGPRLPQALRQLQAGLAQP</sequence>
<dbReference type="Gene3D" id="3.40.50.1980">
    <property type="entry name" value="Nitrogenase molybdenum iron protein domain"/>
    <property type="match status" value="2"/>
</dbReference>
<dbReference type="SUPFAM" id="SSF53807">
    <property type="entry name" value="Helical backbone' metal receptor"/>
    <property type="match status" value="1"/>
</dbReference>
<feature type="domain" description="Fe/B12 periplasmic-binding" evidence="1">
    <location>
        <begin position="20"/>
        <end position="272"/>
    </location>
</feature>
<dbReference type="PATRIC" id="fig|413882.6.peg.538"/>
<protein>
    <submittedName>
        <fullName evidence="2">Hemin ABC transporter substrate-binding protein</fullName>
    </submittedName>
</protein>
<dbReference type="KEGG" id="pbh:AAW51_0505"/>
<dbReference type="PANTHER" id="PTHR30535:SF4">
    <property type="entry name" value="HEMIN-BINDING PERIPLASMIC PROTEIN HMUT"/>
    <property type="match status" value="1"/>
</dbReference>
<name>A0A0G3BII5_9BURK</name>
<dbReference type="PANTHER" id="PTHR30535">
    <property type="entry name" value="VITAMIN B12-BINDING PROTEIN"/>
    <property type="match status" value="1"/>
</dbReference>
<gene>
    <name evidence="2" type="ORF">AAW51_0505</name>
</gene>